<dbReference type="GO" id="GO:0032259">
    <property type="term" value="P:methylation"/>
    <property type="evidence" value="ECO:0007669"/>
    <property type="project" value="UniProtKB-KW"/>
</dbReference>
<protein>
    <submittedName>
        <fullName evidence="2">S-adenosyl-L-methionine-dependent methyltransferase</fullName>
    </submittedName>
</protein>
<dbReference type="Gene3D" id="3.40.50.150">
    <property type="entry name" value="Vaccinia Virus protein VP39"/>
    <property type="match status" value="1"/>
</dbReference>
<reference evidence="2 3" key="1">
    <citation type="submission" date="2018-02" db="EMBL/GenBank/DDBJ databases">
        <title>The genomes of Aspergillus section Nigri reveals drivers in fungal speciation.</title>
        <authorList>
            <consortium name="DOE Joint Genome Institute"/>
            <person name="Vesth T.C."/>
            <person name="Nybo J."/>
            <person name="Theobald S."/>
            <person name="Brandl J."/>
            <person name="Frisvad J.C."/>
            <person name="Nielsen K.F."/>
            <person name="Lyhne E.K."/>
            <person name="Kogle M.E."/>
            <person name="Kuo A."/>
            <person name="Riley R."/>
            <person name="Clum A."/>
            <person name="Nolan M."/>
            <person name="Lipzen A."/>
            <person name="Salamov A."/>
            <person name="Henrissat B."/>
            <person name="Wiebenga A."/>
            <person name="De vries R.P."/>
            <person name="Grigoriev I.V."/>
            <person name="Mortensen U.H."/>
            <person name="Andersen M.R."/>
            <person name="Baker S.E."/>
        </authorList>
    </citation>
    <scope>NUCLEOTIDE SEQUENCE [LARGE SCALE GENOMIC DNA]</scope>
    <source>
        <strain evidence="2 3">CBS 114.80</strain>
    </source>
</reference>
<evidence type="ECO:0000313" key="3">
    <source>
        <dbReference type="Proteomes" id="UP000248817"/>
    </source>
</evidence>
<dbReference type="InterPro" id="IPR002052">
    <property type="entry name" value="DNA_methylase_N6_adenine_CS"/>
</dbReference>
<dbReference type="PROSITE" id="PS00092">
    <property type="entry name" value="N6_MTASE"/>
    <property type="match status" value="1"/>
</dbReference>
<dbReference type="SUPFAM" id="SSF53335">
    <property type="entry name" value="S-adenosyl-L-methionine-dependent methyltransferases"/>
    <property type="match status" value="1"/>
</dbReference>
<gene>
    <name evidence="2" type="ORF">BP00DRAFT_452247</name>
</gene>
<sequence length="451" mass="49456">MPRLSTRTILEAYQQDALLPLLLRECRTIDSARSELRWLRQHAIDLAQLRKEQRYQHLQHLQQARQSGQEHAPTTKQPHRKPTHHQPPEKAPPKGWRRTLRTLCHARARGTPLQYLLGDQPFGDLTILCQKGVLIPRNDTETFTYAAAEQIRQHFPPPKPRPEPAFPSSPPSSSPSPPTTTLRILDLCTGTGCITLLLHALLSPSYPSLKIVGIDIHPPALRLARTNLHHNVTLGDLSTRATEDVEFRRADVLASPAAAAATPTSNSGGQLPALEELLPRIPEFRTRHPQDTASHVLAREDEGASEGDGKGEVQVDVIISNPPYISRKAFLDGTTARSVRFHEPVLALVPPSSASSGTKSVEGVGQTQEEDVFYARILGLVGGVGARMVVFECGDHEQGGRVVELCRRAVELQKLGGSWEVGIWEDGTVVETGGDGEKEGACMVVMKQVQG</sequence>
<keyword evidence="3" id="KW-1185">Reference proteome</keyword>
<feature type="compositionally biased region" description="Polar residues" evidence="1">
    <location>
        <begin position="59"/>
        <end position="76"/>
    </location>
</feature>
<dbReference type="EMBL" id="KZ825658">
    <property type="protein sequence ID" value="PYI25306.1"/>
    <property type="molecule type" value="Genomic_DNA"/>
</dbReference>
<dbReference type="GO" id="GO:0005739">
    <property type="term" value="C:mitochondrion"/>
    <property type="evidence" value="ECO:0007669"/>
    <property type="project" value="TreeGrafter"/>
</dbReference>
<dbReference type="InterPro" id="IPR050320">
    <property type="entry name" value="N5-glutamine_MTase"/>
</dbReference>
<proteinExistence type="predicted"/>
<dbReference type="PANTHER" id="PTHR18895:SF74">
    <property type="entry name" value="MTRF1L RELEASE FACTOR GLUTAMINE METHYLTRANSFERASE"/>
    <property type="match status" value="1"/>
</dbReference>
<keyword evidence="2" id="KW-0489">Methyltransferase</keyword>
<feature type="region of interest" description="Disordered" evidence="1">
    <location>
        <begin position="154"/>
        <end position="180"/>
    </location>
</feature>
<evidence type="ECO:0000313" key="2">
    <source>
        <dbReference type="EMBL" id="PYI25306.1"/>
    </source>
</evidence>
<dbReference type="AlphaFoldDB" id="A0A2V5IY31"/>
<accession>A0A2V5IY31</accession>
<name>A0A2V5IY31_9EURO</name>
<evidence type="ECO:0000256" key="1">
    <source>
        <dbReference type="SAM" id="MobiDB-lite"/>
    </source>
</evidence>
<dbReference type="CDD" id="cd02440">
    <property type="entry name" value="AdoMet_MTases"/>
    <property type="match status" value="1"/>
</dbReference>
<dbReference type="Gene3D" id="1.10.8.10">
    <property type="entry name" value="DNA helicase RuvA subunit, C-terminal domain"/>
    <property type="match status" value="1"/>
</dbReference>
<feature type="compositionally biased region" description="Pro residues" evidence="1">
    <location>
        <begin position="155"/>
        <end position="178"/>
    </location>
</feature>
<dbReference type="Proteomes" id="UP000248817">
    <property type="component" value="Unassembled WGS sequence"/>
</dbReference>
<dbReference type="InterPro" id="IPR029063">
    <property type="entry name" value="SAM-dependent_MTases_sf"/>
</dbReference>
<dbReference type="PANTHER" id="PTHR18895">
    <property type="entry name" value="HEMK METHYLTRANSFERASE"/>
    <property type="match status" value="1"/>
</dbReference>
<keyword evidence="2" id="KW-0808">Transferase</keyword>
<feature type="region of interest" description="Disordered" evidence="1">
    <location>
        <begin position="59"/>
        <end position="96"/>
    </location>
</feature>
<dbReference type="GO" id="GO:0003676">
    <property type="term" value="F:nucleic acid binding"/>
    <property type="evidence" value="ECO:0007669"/>
    <property type="project" value="InterPro"/>
</dbReference>
<organism evidence="2 3">
    <name type="scientific">Aspergillus indologenus CBS 114.80</name>
    <dbReference type="NCBI Taxonomy" id="1450541"/>
    <lineage>
        <taxon>Eukaryota</taxon>
        <taxon>Fungi</taxon>
        <taxon>Dikarya</taxon>
        <taxon>Ascomycota</taxon>
        <taxon>Pezizomycotina</taxon>
        <taxon>Eurotiomycetes</taxon>
        <taxon>Eurotiomycetidae</taxon>
        <taxon>Eurotiales</taxon>
        <taxon>Aspergillaceae</taxon>
        <taxon>Aspergillus</taxon>
        <taxon>Aspergillus subgen. Circumdati</taxon>
    </lineage>
</organism>
<dbReference type="GO" id="GO:0008168">
    <property type="term" value="F:methyltransferase activity"/>
    <property type="evidence" value="ECO:0007669"/>
    <property type="project" value="UniProtKB-KW"/>
</dbReference>